<evidence type="ECO:0000259" key="2">
    <source>
        <dbReference type="Pfam" id="PF01425"/>
    </source>
</evidence>
<reference evidence="4" key="1">
    <citation type="journal article" date="2019" name="Int. J. Syst. Evol. Microbiol.">
        <title>The Global Catalogue of Microorganisms (GCM) 10K type strain sequencing project: providing services to taxonomists for standard genome sequencing and annotation.</title>
        <authorList>
            <consortium name="The Broad Institute Genomics Platform"/>
            <consortium name="The Broad Institute Genome Sequencing Center for Infectious Disease"/>
            <person name="Wu L."/>
            <person name="Ma J."/>
        </authorList>
    </citation>
    <scope>NUCLEOTIDE SEQUENCE [LARGE SCALE GENOMIC DNA]</scope>
    <source>
        <strain evidence="4">JCM 9458</strain>
    </source>
</reference>
<dbReference type="Proteomes" id="UP001501676">
    <property type="component" value="Unassembled WGS sequence"/>
</dbReference>
<dbReference type="InterPro" id="IPR036928">
    <property type="entry name" value="AS_sf"/>
</dbReference>
<gene>
    <name evidence="3" type="ORF">GCM10020369_80600</name>
</gene>
<proteinExistence type="inferred from homology"/>
<dbReference type="InterPro" id="IPR023631">
    <property type="entry name" value="Amidase_dom"/>
</dbReference>
<feature type="domain" description="Amidase" evidence="2">
    <location>
        <begin position="34"/>
        <end position="450"/>
    </location>
</feature>
<dbReference type="Gene3D" id="3.90.1300.10">
    <property type="entry name" value="Amidase signature (AS) domain"/>
    <property type="match status" value="1"/>
</dbReference>
<dbReference type="InterPro" id="IPR020556">
    <property type="entry name" value="Amidase_CS"/>
</dbReference>
<dbReference type="InterPro" id="IPR000120">
    <property type="entry name" value="Amidase"/>
</dbReference>
<keyword evidence="4" id="KW-1185">Reference proteome</keyword>
<evidence type="ECO:0000313" key="4">
    <source>
        <dbReference type="Proteomes" id="UP001501676"/>
    </source>
</evidence>
<dbReference type="SUPFAM" id="SSF75304">
    <property type="entry name" value="Amidase signature (AS) enzymes"/>
    <property type="match status" value="1"/>
</dbReference>
<name>A0ABP6TDL7_9ACTN</name>
<dbReference type="NCBIfam" id="NF005899">
    <property type="entry name" value="PRK07869.1"/>
    <property type="match status" value="1"/>
</dbReference>
<dbReference type="PANTHER" id="PTHR11895:SF7">
    <property type="entry name" value="GLUTAMYL-TRNA(GLN) AMIDOTRANSFERASE SUBUNIT A, MITOCHONDRIAL"/>
    <property type="match status" value="1"/>
</dbReference>
<accession>A0ABP6TDL7</accession>
<protein>
    <submittedName>
        <fullName evidence="3">Amidase</fullName>
    </submittedName>
</protein>
<evidence type="ECO:0000313" key="3">
    <source>
        <dbReference type="EMBL" id="GAA3398124.1"/>
    </source>
</evidence>
<comment type="caution">
    <text evidence="3">The sequence shown here is derived from an EMBL/GenBank/DDBJ whole genome shotgun (WGS) entry which is preliminary data.</text>
</comment>
<organism evidence="3 4">
    <name type="scientific">Cryptosporangium minutisporangium</name>
    <dbReference type="NCBI Taxonomy" id="113569"/>
    <lineage>
        <taxon>Bacteria</taxon>
        <taxon>Bacillati</taxon>
        <taxon>Actinomycetota</taxon>
        <taxon>Actinomycetes</taxon>
        <taxon>Cryptosporangiales</taxon>
        <taxon>Cryptosporangiaceae</taxon>
        <taxon>Cryptosporangium</taxon>
    </lineage>
</organism>
<comment type="similarity">
    <text evidence="1">Belongs to the amidase family.</text>
</comment>
<dbReference type="Pfam" id="PF01425">
    <property type="entry name" value="Amidase"/>
    <property type="match status" value="1"/>
</dbReference>
<dbReference type="EMBL" id="BAAAYN010000078">
    <property type="protein sequence ID" value="GAA3398124.1"/>
    <property type="molecule type" value="Genomic_DNA"/>
</dbReference>
<dbReference type="PROSITE" id="PS00571">
    <property type="entry name" value="AMIDASES"/>
    <property type="match status" value="1"/>
</dbReference>
<sequence>MKPQVHTYRDDAMGEHDGVALAALVRSGDLSSTEVIEAAIARVEAVDPILHAVQVRAYGRARAASIDIDAPLAGVPTFIKDNTDVIGLPTNHGSACYVAKAAKQDSPVTTQYLSSGMVALGKSRLPEFGFNAATEYRYEEPVRNPWNLEYTPGASSGGSGVLVAAGAVPVAHANDGGGSIRIPASCNGLVGLKPSRGRFADGPQAKSAPINVVGEGVITRSVRDTAAYLAAAERFAPARRMRPIGRVEGPATTPLRIGLVIDSPAGAETDDQTRTAIERTAKALEAMGHHVEPATVPVDEQFAADFVTYWGMLAFLATRTGRLLIDRRFDATRADGLTLGLRSQFQRHLLDAPGALRRLKKTEAIYQAAFGRHDLILSPVLAHVPPKIGYLSPQQPFDQLMKRLTNYVAFTPLNNVSGGPAIAVPAGMSIEGVPIGAHLSGKIGDEATLLCVAFALEEANWGIV</sequence>
<dbReference type="PANTHER" id="PTHR11895">
    <property type="entry name" value="TRANSAMIDASE"/>
    <property type="match status" value="1"/>
</dbReference>
<evidence type="ECO:0000256" key="1">
    <source>
        <dbReference type="ARBA" id="ARBA00009199"/>
    </source>
</evidence>